<evidence type="ECO:0000313" key="7">
    <source>
        <dbReference type="Proteomes" id="UP000095743"/>
    </source>
</evidence>
<evidence type="ECO:0000313" key="6">
    <source>
        <dbReference type="EMBL" id="AOT72025.1"/>
    </source>
</evidence>
<dbReference type="PROSITE" id="PS00041">
    <property type="entry name" value="HTH_ARAC_FAMILY_1"/>
    <property type="match status" value="1"/>
</dbReference>
<dbReference type="Gene3D" id="1.10.10.60">
    <property type="entry name" value="Homeodomain-like"/>
    <property type="match status" value="2"/>
</dbReference>
<dbReference type="SMART" id="SM00342">
    <property type="entry name" value="HTH_ARAC"/>
    <property type="match status" value="1"/>
</dbReference>
<evidence type="ECO:0000256" key="2">
    <source>
        <dbReference type="ARBA" id="ARBA00023125"/>
    </source>
</evidence>
<name>A0A1D8GM80_9FIRM</name>
<proteinExistence type="predicted"/>
<dbReference type="PROSITE" id="PS01124">
    <property type="entry name" value="HTH_ARAC_FAMILY_2"/>
    <property type="match status" value="1"/>
</dbReference>
<sequence length="765" mass="89658">MRDKFKKRFGKKFFRIFLMITALAIIPMVMANYFIYYRYTQINDKQNAEVIENMINQSDYINNLILQDTKEIMKQLSTNKLVVEWIINPDTKNENHIFDIINELKAIAESRGHITSIYIYNTHINKVITSVGGVYNLEDFYDKSWLDKSQGILLGTRILETRFVRDGYNNQANSITLMNNLLYGSWSNLGRLIVNIDANKLYEKVSKLHNDKTGRLYVIDNKGTIILGNRNDLYKPIGNETIIETILKGGKGTLTESYKGGNQKYIYKKSIYNNWHYVWVIPLKSFMQSNFVLGDNIIIVTLLGISISFIIAIFITNHIYKPIKELINMVLQRTSGDRDRQYEKDDYKLLNEIYDALMEENSYITDTLERQKPLIKESLFLSLLNGKINTEKEIKENLQLIGLDFYKEAYGVIILSVLEKKDDFDKLQEHDKNIIKDKFIKCNEKILYNLGYQNVCIEVAEDTYTLIISIEHLVAETKFNENIINICEYIIKYGLTEFEFKIAIGVGNIYKNIIDVKESYKDAKKSLKRKVYEKDREHKVENKESLYLFELSIIDKIIEEVNNNEQNKVNTLLQVLEANFNKDEYEDEEVAPMFIKLFTELEQTAIESEMDPAQVVEGGFESVDVNRLLKKEGKRYLVQLVTKICNNIIVYNLSGVAEKQQKRMEQMLKYIEENFHKDISLNDLADYMDLSFAYVSRIFKEYTKVGYVDYINKLRIDKARELLDNTELTVKEIGFRVGYNNMQSFFRTFKKFNNLTPTQYRDKNA</sequence>
<accession>A0A1D8GM80</accession>
<feature type="transmembrane region" description="Helical" evidence="4">
    <location>
        <begin position="297"/>
        <end position="320"/>
    </location>
</feature>
<dbReference type="Proteomes" id="UP000095743">
    <property type="component" value="Chromosome"/>
</dbReference>
<dbReference type="GO" id="GO:0043565">
    <property type="term" value="F:sequence-specific DNA binding"/>
    <property type="evidence" value="ECO:0007669"/>
    <property type="project" value="InterPro"/>
</dbReference>
<dbReference type="InterPro" id="IPR018060">
    <property type="entry name" value="HTH_AraC"/>
</dbReference>
<dbReference type="GO" id="GO:0003700">
    <property type="term" value="F:DNA-binding transcription factor activity"/>
    <property type="evidence" value="ECO:0007669"/>
    <property type="project" value="InterPro"/>
</dbReference>
<dbReference type="SUPFAM" id="SSF46689">
    <property type="entry name" value="Homeodomain-like"/>
    <property type="match status" value="2"/>
</dbReference>
<evidence type="ECO:0000256" key="3">
    <source>
        <dbReference type="ARBA" id="ARBA00023163"/>
    </source>
</evidence>
<evidence type="ECO:0000259" key="5">
    <source>
        <dbReference type="PROSITE" id="PS01124"/>
    </source>
</evidence>
<dbReference type="EMBL" id="CP017269">
    <property type="protein sequence ID" value="AOT72025.1"/>
    <property type="molecule type" value="Genomic_DNA"/>
</dbReference>
<dbReference type="KEGG" id="gfe:Gferi_22295"/>
<dbReference type="InterPro" id="IPR009057">
    <property type="entry name" value="Homeodomain-like_sf"/>
</dbReference>
<keyword evidence="7" id="KW-1185">Reference proteome</keyword>
<keyword evidence="3" id="KW-0804">Transcription</keyword>
<dbReference type="STRING" id="1424294.Gferi_22295"/>
<dbReference type="AlphaFoldDB" id="A0A1D8GM80"/>
<evidence type="ECO:0000256" key="4">
    <source>
        <dbReference type="SAM" id="Phobius"/>
    </source>
</evidence>
<keyword evidence="4" id="KW-1133">Transmembrane helix</keyword>
<feature type="transmembrane region" description="Helical" evidence="4">
    <location>
        <begin position="12"/>
        <end position="36"/>
    </location>
</feature>
<feature type="domain" description="HTH araC/xylS-type" evidence="5">
    <location>
        <begin position="665"/>
        <end position="763"/>
    </location>
</feature>
<protein>
    <recommendedName>
        <fullName evidence="5">HTH araC/xylS-type domain-containing protein</fullName>
    </recommendedName>
</protein>
<dbReference type="InterPro" id="IPR018062">
    <property type="entry name" value="HTH_AraC-typ_CS"/>
</dbReference>
<gene>
    <name evidence="6" type="ORF">Gferi_22295</name>
</gene>
<dbReference type="RefSeq" id="WP_069980340.1">
    <property type="nucleotide sequence ID" value="NZ_CP017269.1"/>
</dbReference>
<keyword evidence="1" id="KW-0805">Transcription regulation</keyword>
<dbReference type="PANTHER" id="PTHR43280:SF28">
    <property type="entry name" value="HTH-TYPE TRANSCRIPTIONAL ACTIVATOR RHAS"/>
    <property type="match status" value="1"/>
</dbReference>
<evidence type="ECO:0000256" key="1">
    <source>
        <dbReference type="ARBA" id="ARBA00023015"/>
    </source>
</evidence>
<keyword evidence="4" id="KW-0812">Transmembrane</keyword>
<keyword evidence="2" id="KW-0238">DNA-binding</keyword>
<dbReference type="Gene3D" id="3.30.450.20">
    <property type="entry name" value="PAS domain"/>
    <property type="match status" value="1"/>
</dbReference>
<dbReference type="PANTHER" id="PTHR43280">
    <property type="entry name" value="ARAC-FAMILY TRANSCRIPTIONAL REGULATOR"/>
    <property type="match status" value="1"/>
</dbReference>
<keyword evidence="4" id="KW-0472">Membrane</keyword>
<dbReference type="Pfam" id="PF12833">
    <property type="entry name" value="HTH_18"/>
    <property type="match status" value="1"/>
</dbReference>
<reference evidence="6 7" key="1">
    <citation type="submission" date="2016-09" db="EMBL/GenBank/DDBJ databases">
        <title>Genomic analysis reveals versatility of anaerobic energy metabolism of Geosporobacter ferrireducens IRF9 of phylum Firmicutes.</title>
        <authorList>
            <person name="Kim S.-J."/>
        </authorList>
    </citation>
    <scope>NUCLEOTIDE SEQUENCE [LARGE SCALE GENOMIC DNA]</scope>
    <source>
        <strain evidence="6 7">IRF9</strain>
    </source>
</reference>
<organism evidence="6 7">
    <name type="scientific">Geosporobacter ferrireducens</name>
    <dbReference type="NCBI Taxonomy" id="1424294"/>
    <lineage>
        <taxon>Bacteria</taxon>
        <taxon>Bacillati</taxon>
        <taxon>Bacillota</taxon>
        <taxon>Clostridia</taxon>
        <taxon>Peptostreptococcales</taxon>
        <taxon>Thermotaleaceae</taxon>
        <taxon>Geosporobacter</taxon>
    </lineage>
</organism>